<keyword evidence="3" id="KW-1185">Reference proteome</keyword>
<dbReference type="AlphaFoldDB" id="A0A835ENL5"/>
<feature type="region of interest" description="Disordered" evidence="1">
    <location>
        <begin position="468"/>
        <end position="571"/>
    </location>
</feature>
<protein>
    <recommendedName>
        <fullName evidence="4">F-box associated domain-containing protein</fullName>
    </recommendedName>
</protein>
<dbReference type="PANTHER" id="PTHR31672:SF13">
    <property type="entry name" value="F-BOX PROTEIN CPR30-LIKE"/>
    <property type="match status" value="1"/>
</dbReference>
<evidence type="ECO:0000313" key="2">
    <source>
        <dbReference type="EMBL" id="KAF8708568.1"/>
    </source>
</evidence>
<dbReference type="NCBIfam" id="TIGR01640">
    <property type="entry name" value="F_box_assoc_1"/>
    <property type="match status" value="1"/>
</dbReference>
<sequence>MAKRKVRDDEIQAAAAQTRSVVMRTTTTTTGAIADSSSSAVCDDALRSIFARVPARTAVASMAISKHHRRLIRCPDFIDLHCRLSPPLPNPHVAYLATANVRRSGGGGGGAGVPVSGYLSFHLAGGEGLGSGNASMRSLAGPTYLGKRYVNTCNGIVLLAGKPRPATCVLWNPAVPDEAMEVTVPISSRDDCAILGLGYGLRSKTYKLLLARRRTRTRFEYSDPPRWYHTALMVYTIGGKEKLPLQRVPYLSRPREHNAGESLYMDGIIYFLHVRTSQILVFHVDGDVAGGERLTEIFLPGERENHKVNSTLLLTMSGRPCVGMEDSHGMTLWLLTAEHQWERRCTIEATIGARRRGGPYSIAGVWDGTAAACWPCTRARDKLFMYCAATEKMTGVNLSFSLTPERIVGELHKDEAERRRDRTADMMAALKPVNERDRRKGQKATLDTVCFMEFLLRTLEKLPANMQDVSTSVQQQHRSSQTSPGLGMMDEVTTRHHPSHAPGLHGQYSAAIEPDLEWRSEIPRRPNRSTTQFTVAMARKKAREDEVAAAGPTEPSAATKRGGGRQEQPELRRQAYRSIFARVPTRTTVASMALSKHHRLLMRCPDFIDLHRRLSPPLPLPPVAYLATATVKRSHSSRGGTTTTASTSNINAPMHTLVGTMYLGMGYVNTCNGVVLLAGEHRTTCVLRFTKPMGTGPVPVFPGKTAPDRRYRRAAIKNPGVLWNPAIAGDEKEVTGREILGLGYGPRSKAYKLLLTRQKERRKELLVYALGGAGTGEEE</sequence>
<dbReference type="Proteomes" id="UP000636709">
    <property type="component" value="Unassembled WGS sequence"/>
</dbReference>
<gene>
    <name evidence="2" type="ORF">HU200_029940</name>
</gene>
<dbReference type="PANTHER" id="PTHR31672">
    <property type="entry name" value="BNACNNG10540D PROTEIN"/>
    <property type="match status" value="1"/>
</dbReference>
<dbReference type="InterPro" id="IPR050796">
    <property type="entry name" value="SCF_F-box_component"/>
</dbReference>
<evidence type="ECO:0000313" key="3">
    <source>
        <dbReference type="Proteomes" id="UP000636709"/>
    </source>
</evidence>
<comment type="caution">
    <text evidence="2">The sequence shown here is derived from an EMBL/GenBank/DDBJ whole genome shotgun (WGS) entry which is preliminary data.</text>
</comment>
<organism evidence="2 3">
    <name type="scientific">Digitaria exilis</name>
    <dbReference type="NCBI Taxonomy" id="1010633"/>
    <lineage>
        <taxon>Eukaryota</taxon>
        <taxon>Viridiplantae</taxon>
        <taxon>Streptophyta</taxon>
        <taxon>Embryophyta</taxon>
        <taxon>Tracheophyta</taxon>
        <taxon>Spermatophyta</taxon>
        <taxon>Magnoliopsida</taxon>
        <taxon>Liliopsida</taxon>
        <taxon>Poales</taxon>
        <taxon>Poaceae</taxon>
        <taxon>PACMAD clade</taxon>
        <taxon>Panicoideae</taxon>
        <taxon>Panicodae</taxon>
        <taxon>Paniceae</taxon>
        <taxon>Anthephorinae</taxon>
        <taxon>Digitaria</taxon>
    </lineage>
</organism>
<reference evidence="2" key="1">
    <citation type="submission" date="2020-07" db="EMBL/GenBank/DDBJ databases">
        <title>Genome sequence and genetic diversity analysis of an under-domesticated orphan crop, white fonio (Digitaria exilis).</title>
        <authorList>
            <person name="Bennetzen J.L."/>
            <person name="Chen S."/>
            <person name="Ma X."/>
            <person name="Wang X."/>
            <person name="Yssel A.E.J."/>
            <person name="Chaluvadi S.R."/>
            <person name="Johnson M."/>
            <person name="Gangashetty P."/>
            <person name="Hamidou F."/>
            <person name="Sanogo M.D."/>
            <person name="Zwaenepoel A."/>
            <person name="Wallace J."/>
            <person name="Van De Peer Y."/>
            <person name="Van Deynze A."/>
        </authorList>
    </citation>
    <scope>NUCLEOTIDE SEQUENCE</scope>
    <source>
        <tissue evidence="2">Leaves</tissue>
    </source>
</reference>
<dbReference type="EMBL" id="JACEFO010001756">
    <property type="protein sequence ID" value="KAF8708568.1"/>
    <property type="molecule type" value="Genomic_DNA"/>
</dbReference>
<name>A0A835ENL5_9POAL</name>
<feature type="compositionally biased region" description="Polar residues" evidence="1">
    <location>
        <begin position="468"/>
        <end position="484"/>
    </location>
</feature>
<evidence type="ECO:0000256" key="1">
    <source>
        <dbReference type="SAM" id="MobiDB-lite"/>
    </source>
</evidence>
<proteinExistence type="predicted"/>
<accession>A0A835ENL5</accession>
<dbReference type="InterPro" id="IPR017451">
    <property type="entry name" value="F-box-assoc_interact_dom"/>
</dbReference>
<evidence type="ECO:0008006" key="4">
    <source>
        <dbReference type="Google" id="ProtNLM"/>
    </source>
</evidence>